<dbReference type="InterPro" id="IPR020846">
    <property type="entry name" value="MFS_dom"/>
</dbReference>
<evidence type="ECO:0000313" key="9">
    <source>
        <dbReference type="Proteomes" id="UP001169066"/>
    </source>
</evidence>
<keyword evidence="2" id="KW-0813">Transport</keyword>
<organism evidence="8 9">
    <name type="scientific">Sulfurovum xiamenensis</name>
    <dbReference type="NCBI Taxonomy" id="3019066"/>
    <lineage>
        <taxon>Bacteria</taxon>
        <taxon>Pseudomonadati</taxon>
        <taxon>Campylobacterota</taxon>
        <taxon>Epsilonproteobacteria</taxon>
        <taxon>Campylobacterales</taxon>
        <taxon>Sulfurovaceae</taxon>
        <taxon>Sulfurovum</taxon>
    </lineage>
</organism>
<feature type="transmembrane region" description="Helical" evidence="6">
    <location>
        <begin position="385"/>
        <end position="406"/>
    </location>
</feature>
<keyword evidence="9" id="KW-1185">Reference proteome</keyword>
<dbReference type="InterPro" id="IPR011701">
    <property type="entry name" value="MFS"/>
</dbReference>
<accession>A0ABT7QRW5</accession>
<feature type="domain" description="Major facilitator superfamily (MFS) profile" evidence="7">
    <location>
        <begin position="7"/>
        <end position="407"/>
    </location>
</feature>
<keyword evidence="5 6" id="KW-0472">Membrane</keyword>
<feature type="transmembrane region" description="Helical" evidence="6">
    <location>
        <begin position="168"/>
        <end position="188"/>
    </location>
</feature>
<feature type="transmembrane region" description="Helical" evidence="6">
    <location>
        <begin position="289"/>
        <end position="309"/>
    </location>
</feature>
<dbReference type="PROSITE" id="PS50850">
    <property type="entry name" value="MFS"/>
    <property type="match status" value="1"/>
</dbReference>
<feature type="transmembrane region" description="Helical" evidence="6">
    <location>
        <begin position="315"/>
        <end position="340"/>
    </location>
</feature>
<comment type="caution">
    <text evidence="8">The sequence shown here is derived from an EMBL/GenBank/DDBJ whole genome shotgun (WGS) entry which is preliminary data.</text>
</comment>
<sequence>MTTQVKNRWFMALAAMAIHISIGSVYAWSVYVKPIQSTMNWTLTDVTITFSIAIFFLGLSAALMGKFVERKGPRVAATLAAVLFGLGTVGSGLAIHLESKLLLYVTYGILGGAGLGIGYISPVSMLVKWFPDRRGMATGLAIMGFGFASAISGPAIKVLIDSVGVSSTFYILGSIYFIVMFTAAQYLANPPEGYMPAHFTAAINAGKKKLKEDLVNITRDEAVKTARFYGLWIMLFINVTCGIAIISVASPLLQEVIGISALAAASAVGLMGIFNGAGRIAWASISDYLTRPVVFILFFITQIIAFYMLTTVTSILLFQILLYYIMTCYGGAFASVPAYIGDIFGTKELGAIHGYILTAWALAGLVGPIIIAYVKDTTGSYTGTLYVFVALFVVALITSLLMLVNIKKIKNKQIMA</sequence>
<evidence type="ECO:0000256" key="4">
    <source>
        <dbReference type="ARBA" id="ARBA00022989"/>
    </source>
</evidence>
<feature type="transmembrane region" description="Helical" evidence="6">
    <location>
        <begin position="352"/>
        <end position="373"/>
    </location>
</feature>
<dbReference type="Proteomes" id="UP001169066">
    <property type="component" value="Unassembled WGS sequence"/>
</dbReference>
<dbReference type="EMBL" id="JAQIBC010000003">
    <property type="protein sequence ID" value="MDM5263829.1"/>
    <property type="molecule type" value="Genomic_DNA"/>
</dbReference>
<evidence type="ECO:0000256" key="1">
    <source>
        <dbReference type="ARBA" id="ARBA00004141"/>
    </source>
</evidence>
<evidence type="ECO:0000256" key="5">
    <source>
        <dbReference type="ARBA" id="ARBA00023136"/>
    </source>
</evidence>
<dbReference type="CDD" id="cd17353">
    <property type="entry name" value="MFS_OFA_like"/>
    <property type="match status" value="1"/>
</dbReference>
<feature type="transmembrane region" description="Helical" evidence="6">
    <location>
        <begin position="135"/>
        <end position="156"/>
    </location>
</feature>
<feature type="transmembrane region" description="Helical" evidence="6">
    <location>
        <begin position="48"/>
        <end position="68"/>
    </location>
</feature>
<evidence type="ECO:0000256" key="6">
    <source>
        <dbReference type="SAM" id="Phobius"/>
    </source>
</evidence>
<keyword evidence="4 6" id="KW-1133">Transmembrane helix</keyword>
<dbReference type="PANTHER" id="PTHR43385">
    <property type="entry name" value="RIBOFLAVIN TRANSPORTER RIBJ"/>
    <property type="match status" value="1"/>
</dbReference>
<keyword evidence="3 6" id="KW-0812">Transmembrane</keyword>
<proteinExistence type="predicted"/>
<evidence type="ECO:0000313" key="8">
    <source>
        <dbReference type="EMBL" id="MDM5263829.1"/>
    </source>
</evidence>
<gene>
    <name evidence="8" type="ORF">PF327_06425</name>
</gene>
<evidence type="ECO:0000256" key="2">
    <source>
        <dbReference type="ARBA" id="ARBA00022448"/>
    </source>
</evidence>
<evidence type="ECO:0000259" key="7">
    <source>
        <dbReference type="PROSITE" id="PS50850"/>
    </source>
</evidence>
<dbReference type="Pfam" id="PF07690">
    <property type="entry name" value="MFS_1"/>
    <property type="match status" value="1"/>
</dbReference>
<feature type="transmembrane region" description="Helical" evidence="6">
    <location>
        <begin position="75"/>
        <end position="95"/>
    </location>
</feature>
<dbReference type="SUPFAM" id="SSF103473">
    <property type="entry name" value="MFS general substrate transporter"/>
    <property type="match status" value="1"/>
</dbReference>
<feature type="transmembrane region" description="Helical" evidence="6">
    <location>
        <begin position="9"/>
        <end position="28"/>
    </location>
</feature>
<feature type="transmembrane region" description="Helical" evidence="6">
    <location>
        <begin position="256"/>
        <end position="277"/>
    </location>
</feature>
<dbReference type="InterPro" id="IPR036259">
    <property type="entry name" value="MFS_trans_sf"/>
</dbReference>
<dbReference type="PANTHER" id="PTHR43385:SF1">
    <property type="entry name" value="RIBOFLAVIN TRANSPORTER RIBJ"/>
    <property type="match status" value="1"/>
</dbReference>
<name>A0ABT7QRW5_9BACT</name>
<dbReference type="RefSeq" id="WP_289401791.1">
    <property type="nucleotide sequence ID" value="NZ_JAQIBC010000003.1"/>
</dbReference>
<protein>
    <submittedName>
        <fullName evidence="8">OFA family MFS transporter</fullName>
    </submittedName>
</protein>
<evidence type="ECO:0000256" key="3">
    <source>
        <dbReference type="ARBA" id="ARBA00022692"/>
    </source>
</evidence>
<comment type="subcellular location">
    <subcellularLocation>
        <location evidence="1">Membrane</location>
        <topology evidence="1">Multi-pass membrane protein</topology>
    </subcellularLocation>
</comment>
<feature type="transmembrane region" description="Helical" evidence="6">
    <location>
        <begin position="229"/>
        <end position="250"/>
    </location>
</feature>
<dbReference type="Gene3D" id="1.20.1250.20">
    <property type="entry name" value="MFS general substrate transporter like domains"/>
    <property type="match status" value="2"/>
</dbReference>
<reference evidence="8" key="1">
    <citation type="submission" date="2023-01" db="EMBL/GenBank/DDBJ databases">
        <title>Sulfurovum sp. XTW-4 genome assembly.</title>
        <authorList>
            <person name="Wang J."/>
        </authorList>
    </citation>
    <scope>NUCLEOTIDE SEQUENCE</scope>
    <source>
        <strain evidence="8">XTW-4</strain>
    </source>
</reference>
<dbReference type="InterPro" id="IPR052983">
    <property type="entry name" value="MFS_Riboflavin_Transporter"/>
</dbReference>
<feature type="transmembrane region" description="Helical" evidence="6">
    <location>
        <begin position="101"/>
        <end position="123"/>
    </location>
</feature>